<name>A0A1R2CDX4_9CILI</name>
<keyword evidence="2" id="KW-1185">Reference proteome</keyword>
<reference evidence="1 2" key="1">
    <citation type="submission" date="2016-11" db="EMBL/GenBank/DDBJ databases">
        <title>The macronuclear genome of Stentor coeruleus: a giant cell with tiny introns.</title>
        <authorList>
            <person name="Slabodnick M."/>
            <person name="Ruby J.G."/>
            <person name="Reiff S.B."/>
            <person name="Swart E.C."/>
            <person name="Gosai S."/>
            <person name="Prabakaran S."/>
            <person name="Witkowska E."/>
            <person name="Larue G.E."/>
            <person name="Fisher S."/>
            <person name="Freeman R.M."/>
            <person name="Gunawardena J."/>
            <person name="Chu W."/>
            <person name="Stover N.A."/>
            <person name="Gregory B.D."/>
            <person name="Nowacki M."/>
            <person name="Derisi J."/>
            <person name="Roy S.W."/>
            <person name="Marshall W.F."/>
            <person name="Sood P."/>
        </authorList>
    </citation>
    <scope>NUCLEOTIDE SEQUENCE [LARGE SCALE GENOMIC DNA]</scope>
    <source>
        <strain evidence="1">WM001</strain>
    </source>
</reference>
<evidence type="ECO:0000313" key="1">
    <source>
        <dbReference type="EMBL" id="OMJ87202.1"/>
    </source>
</evidence>
<gene>
    <name evidence="1" type="ORF">SteCoe_11127</name>
</gene>
<protein>
    <submittedName>
        <fullName evidence="1">Uncharacterized protein</fullName>
    </submittedName>
</protein>
<proteinExistence type="predicted"/>
<dbReference type="AlphaFoldDB" id="A0A1R2CDX4"/>
<evidence type="ECO:0000313" key="2">
    <source>
        <dbReference type="Proteomes" id="UP000187209"/>
    </source>
</evidence>
<dbReference type="EMBL" id="MPUH01000183">
    <property type="protein sequence ID" value="OMJ87202.1"/>
    <property type="molecule type" value="Genomic_DNA"/>
</dbReference>
<comment type="caution">
    <text evidence="1">The sequence shown here is derived from an EMBL/GenBank/DDBJ whole genome shotgun (WGS) entry which is preliminary data.</text>
</comment>
<dbReference type="Proteomes" id="UP000187209">
    <property type="component" value="Unassembled WGS sequence"/>
</dbReference>
<accession>A0A1R2CDX4</accession>
<organism evidence="1 2">
    <name type="scientific">Stentor coeruleus</name>
    <dbReference type="NCBI Taxonomy" id="5963"/>
    <lineage>
        <taxon>Eukaryota</taxon>
        <taxon>Sar</taxon>
        <taxon>Alveolata</taxon>
        <taxon>Ciliophora</taxon>
        <taxon>Postciliodesmatophora</taxon>
        <taxon>Heterotrichea</taxon>
        <taxon>Heterotrichida</taxon>
        <taxon>Stentoridae</taxon>
        <taxon>Stentor</taxon>
    </lineage>
</organism>
<sequence length="130" mass="15068">MKRNDLFPNQNMRLSELSSILERIKSRKTTVKHFFHRNESFLEKSNIKPYKLPPLNILSKKKSKSSNKLYTSMEIYLAAIPPKNSKTTVQQLMKMTSNAKALVSSENADYHRDQVINLVRTKKLGKILNC</sequence>